<organism evidence="6 7">
    <name type="scientific">Sterolibacterium denitrificans</name>
    <dbReference type="NCBI Taxonomy" id="157592"/>
    <lineage>
        <taxon>Bacteria</taxon>
        <taxon>Pseudomonadati</taxon>
        <taxon>Pseudomonadota</taxon>
        <taxon>Betaproteobacteria</taxon>
        <taxon>Nitrosomonadales</taxon>
        <taxon>Sterolibacteriaceae</taxon>
        <taxon>Sterolibacterium</taxon>
    </lineage>
</organism>
<evidence type="ECO:0000313" key="6">
    <source>
        <dbReference type="EMBL" id="SMB21442.1"/>
    </source>
</evidence>
<keyword evidence="2" id="KW-0964">Secreted</keyword>
<dbReference type="EMBL" id="LT837803">
    <property type="protein sequence ID" value="SMB21442.1"/>
    <property type="molecule type" value="Genomic_DNA"/>
</dbReference>
<evidence type="ECO:0000256" key="3">
    <source>
        <dbReference type="ARBA" id="ARBA00022729"/>
    </source>
</evidence>
<dbReference type="RefSeq" id="WP_154717319.1">
    <property type="nucleotide sequence ID" value="NZ_LT837803.1"/>
</dbReference>
<feature type="compositionally biased region" description="Polar residues" evidence="4">
    <location>
        <begin position="1473"/>
        <end position="1498"/>
    </location>
</feature>
<dbReference type="Pfam" id="PF18676">
    <property type="entry name" value="MBG_2"/>
    <property type="match status" value="4"/>
</dbReference>
<dbReference type="InterPro" id="IPR041286">
    <property type="entry name" value="MBG_2"/>
</dbReference>
<dbReference type="Proteomes" id="UP000242886">
    <property type="component" value="Chromosome SDENCHOL"/>
</dbReference>
<accession>A0A7Z7HNT1</accession>
<protein>
    <submittedName>
        <fullName evidence="6">Filamentous hemagglutinin family N-terminal domain containing protein</fullName>
    </submittedName>
</protein>
<dbReference type="Pfam" id="PF18657">
    <property type="entry name" value="YDG"/>
    <property type="match status" value="2"/>
</dbReference>
<dbReference type="NCBIfam" id="TIGR01901">
    <property type="entry name" value="adhes_NPXG"/>
    <property type="match status" value="1"/>
</dbReference>
<feature type="region of interest" description="Disordered" evidence="4">
    <location>
        <begin position="1473"/>
        <end position="1508"/>
    </location>
</feature>
<dbReference type="InterPro" id="IPR041248">
    <property type="entry name" value="YDG"/>
</dbReference>
<gene>
    <name evidence="6" type="ORF">SDENCHOL_10328</name>
</gene>
<keyword evidence="7" id="KW-1185">Reference proteome</keyword>
<dbReference type="InterPro" id="IPR012334">
    <property type="entry name" value="Pectin_lyas_fold"/>
</dbReference>
<evidence type="ECO:0000256" key="1">
    <source>
        <dbReference type="ARBA" id="ARBA00004613"/>
    </source>
</evidence>
<dbReference type="Pfam" id="PF13018">
    <property type="entry name" value="ESPR"/>
    <property type="match status" value="1"/>
</dbReference>
<dbReference type="PANTHER" id="PTHR12338">
    <property type="entry name" value="AUTOTRANSPORTER"/>
    <property type="match status" value="1"/>
</dbReference>
<dbReference type="Gene3D" id="2.160.20.10">
    <property type="entry name" value="Single-stranded right-handed beta-helix, Pectin lyase-like"/>
    <property type="match status" value="1"/>
</dbReference>
<dbReference type="Gene3D" id="2.160.20.110">
    <property type="match status" value="1"/>
</dbReference>
<evidence type="ECO:0000256" key="4">
    <source>
        <dbReference type="SAM" id="MobiDB-lite"/>
    </source>
</evidence>
<dbReference type="InterPro" id="IPR050909">
    <property type="entry name" value="Bact_Autotransporter_VF"/>
</dbReference>
<feature type="domain" description="Filamentous haemagglutinin FhaB/tRNA nuclease CdiA-like TPS" evidence="5">
    <location>
        <begin position="61"/>
        <end position="173"/>
    </location>
</feature>
<proteinExistence type="predicted"/>
<comment type="subcellular location">
    <subcellularLocation>
        <location evidence="1">Secreted</location>
    </subcellularLocation>
</comment>
<evidence type="ECO:0000256" key="2">
    <source>
        <dbReference type="ARBA" id="ARBA00022525"/>
    </source>
</evidence>
<dbReference type="InterPro" id="IPR024973">
    <property type="entry name" value="ESPR"/>
</dbReference>
<dbReference type="PANTHER" id="PTHR12338:SF8">
    <property type="entry name" value="HEME_HEMOPEXIN-BINDING PROTEIN"/>
    <property type="match status" value="1"/>
</dbReference>
<dbReference type="Pfam" id="PF05860">
    <property type="entry name" value="TPS"/>
    <property type="match status" value="1"/>
</dbReference>
<feature type="region of interest" description="Disordered" evidence="4">
    <location>
        <begin position="18"/>
        <end position="38"/>
    </location>
</feature>
<reference evidence="6" key="1">
    <citation type="submission" date="2017-03" db="EMBL/GenBank/DDBJ databases">
        <authorList>
            <consortium name="AG Boll"/>
        </authorList>
    </citation>
    <scope>NUCLEOTIDE SEQUENCE [LARGE SCALE GENOMIC DNA]</scope>
    <source>
        <strain evidence="6">Chol</strain>
    </source>
</reference>
<dbReference type="InterPro" id="IPR011050">
    <property type="entry name" value="Pectin_lyase_fold/virulence"/>
</dbReference>
<evidence type="ECO:0000313" key="7">
    <source>
        <dbReference type="Proteomes" id="UP000242886"/>
    </source>
</evidence>
<dbReference type="Gene3D" id="3.30.160.710">
    <property type="match status" value="3"/>
</dbReference>
<keyword evidence="3" id="KW-0732">Signal</keyword>
<dbReference type="SUPFAM" id="SSF51126">
    <property type="entry name" value="Pectin lyase-like"/>
    <property type="match status" value="1"/>
</dbReference>
<dbReference type="SMART" id="SM00912">
    <property type="entry name" value="Haemagg_act"/>
    <property type="match status" value="1"/>
</dbReference>
<dbReference type="GO" id="GO:0005576">
    <property type="term" value="C:extracellular region"/>
    <property type="evidence" value="ECO:0007669"/>
    <property type="project" value="UniProtKB-SubCell"/>
</dbReference>
<evidence type="ECO:0000259" key="5">
    <source>
        <dbReference type="SMART" id="SM00912"/>
    </source>
</evidence>
<sequence>MNHVYRLVWNADTQRYVPAPETARSHGKSGQSSKPGRLRRQGTALLLAGVFGLPAHAQLAADALPTGGEIIAGQASLAQSGNQLTITQGTDKAILHWQGFDIGSNAAVNFDQPSAGAVALNRVLASDASRIEGRLTANGQVWLINPNGVIFGQGSRVDVGGLVASTLDTTDEDFLSGQARFSRNGANGAIENHGNLTAQDGGLIALLAPQVSNDGIITARLGNVVMAAGERITLEAGANGFLQVAIDPATIQTLIDNRQLIVADGGQVLMTGKAADALSSSIVANSGTVQARTLQERDGRILLLADMEHGEVRHDGLLDASAPDGGDGGFVETSAAKVSLSETARVTTKAEAGQTGTWLIDPNDYTIAASGGDITGALLSTNLGSNNIEIQSSAGGSAGNGDINVNDAVSWSANTLTLTAARDININAVMTASGDSQLVMNTGTANGSDAAVADGRVRVGLSPGEANGFAGRVDFPDRSGSGFLTINGSGYYVLGVNDLGVAGDATTTTLQGIKNNLVGKYALGANIDASSTVDWHGGAGFMPIGDNSYSFTGHLNGLGHVIDGLYINRPSGANNVGLISTTRGYGHDPEISNLGLTNVDITGPSIVGGLVGQVIENLDVHNVHVSGDVRGTSSYIGGLIGFISFYAPVHISHAFSSANVFGKYNVGGLIGYASTCCYSNIPLLVENSGTAGTVNVAEYGSGGGFIGGLAVYGTGNIARFQNIFVLTPVLALGSGDYYRGSFAGQIQARDTSTLEFANVYAAGEVQTTSSSMKGLFGRADRYESGVITLNGVFWDTQTSGTNNIAGYNGAGVTGAYGLTTAEMRTLANFNSATAANGNVDPAWDISGNAGDDTIWRIYDGASYPILRAWQTTPLVTANDAGKVYDGDLWSGGAGYSGAPVTGTPVWDGDSQGVKIAGQYDIQITGGLTLDRSSQLDYQFWNDDPIVFQGGTLTITPKVLDTNLTAQDKVYDGTNAATLYGSASLSGVIGADDVELQGTVDETLFEDADAGEDKTVVVGGLSLIGVDAGNYTLGRPDALILKATIIPKTLTVTDTTASGKTYDGTTTANITAGTLSGFVDSETVTIASAIGTFDSADAGDRSATASYILADGTNGGKASNYTLADTTGHTATIDKALLAVTADDQSRSYGAANPAFSQTITGFVNDEDATSAGITGSATGSSAATNTTGVGDYTIIGSTGDLAAANYSFAAADGTLTIDPAQLTVTADDQSRSYGAANPVFSQTITGFVNGENASSAGITGSATGSSAATVSTGVGDYTIIGSIGDLAAANYSFAAANGTLTITQRPITITADNQSRAYGDANPATGSVTVTSGSLANSDALDTATLTADTATATANAGTTHALTPDAQTFITGLASNYDITYADGTLTIDKAPATVTANSSTVSHTGQEQSVTGFSVEGLVNDEDESVLSIATSGGVGTDVGEYLHSASGSAANYDLAFVDGLLTIEAQTTDVPSAGSVSTQPTQQEMGQGTADSYSPSAAAGNRPFVSGQGSGLGADLFAKGFLSLRPDFIRLERRK</sequence>
<dbReference type="InterPro" id="IPR008638">
    <property type="entry name" value="FhaB/CdiA-like_TPS"/>
</dbReference>
<name>A0A7Z7HNT1_9PROT</name>